<comment type="similarity">
    <text evidence="1 3">Belongs to the DapA family.</text>
</comment>
<evidence type="ECO:0000256" key="2">
    <source>
        <dbReference type="ARBA" id="ARBA00023239"/>
    </source>
</evidence>
<dbReference type="InterPro" id="IPR013785">
    <property type="entry name" value="Aldolase_TIM"/>
</dbReference>
<gene>
    <name evidence="6" type="ORF">ABR64_04165</name>
</gene>
<feature type="binding site" evidence="5">
    <location>
        <position position="53"/>
    </location>
    <ligand>
        <name>pyruvate</name>
        <dbReference type="ChEBI" id="CHEBI:15361"/>
    </ligand>
</feature>
<dbReference type="AlphaFoldDB" id="A0A0R2P8S7"/>
<dbReference type="InterPro" id="IPR002220">
    <property type="entry name" value="DapA-like"/>
</dbReference>
<evidence type="ECO:0000256" key="1">
    <source>
        <dbReference type="ARBA" id="ARBA00007592"/>
    </source>
</evidence>
<evidence type="ECO:0000256" key="4">
    <source>
        <dbReference type="PIRSR" id="PIRSR001365-1"/>
    </source>
</evidence>
<sequence length="317" mass="33684">MNNLNSPRILKGVVPPVCTPFTADYRVDEKSLRKLINHLIDGGVHGLFILGSTSEVAYLTDENRAEVIRITMDEVQGRVPVVVGAIDTTTLRVIEHVNTAVAAGVEGIVITAPFYVRTHLAEIANHFRLVKKACPNIPIYAYDIPVAVNGVKLDLGTILTLAKEGVIGGLKDSSGSDSGIRAVILEIKKLNLPSFVVLTGSELTVDSALMFGADGVIPGIGNIDPAGYVKIYDLVSSGDYLAARKEQERLFAMFGLVDVGASDRMGRGSSAIGAFKAALKLLGIIEDARTAPPAIALNENEVAAIKPFLTRAGLNLK</sequence>
<dbReference type="EMBL" id="LIAW01000005">
    <property type="protein sequence ID" value="KRO33280.1"/>
    <property type="molecule type" value="Genomic_DNA"/>
</dbReference>
<dbReference type="PRINTS" id="PR00146">
    <property type="entry name" value="DHPICSNTHASE"/>
</dbReference>
<evidence type="ECO:0000256" key="3">
    <source>
        <dbReference type="PIRNR" id="PIRNR001365"/>
    </source>
</evidence>
<evidence type="ECO:0000256" key="5">
    <source>
        <dbReference type="PIRSR" id="PIRSR001365-2"/>
    </source>
</evidence>
<proteinExistence type="inferred from homology"/>
<feature type="active site" description="Proton donor/acceptor" evidence="4">
    <location>
        <position position="142"/>
    </location>
</feature>
<dbReference type="Gene3D" id="3.20.20.70">
    <property type="entry name" value="Aldolase class I"/>
    <property type="match status" value="1"/>
</dbReference>
<dbReference type="SUPFAM" id="SSF51569">
    <property type="entry name" value="Aldolase"/>
    <property type="match status" value="1"/>
</dbReference>
<protein>
    <submittedName>
        <fullName evidence="6">Glucose dehydrogenase</fullName>
    </submittedName>
</protein>
<keyword evidence="2 3" id="KW-0456">Lyase</keyword>
<feature type="binding site" evidence="5">
    <location>
        <position position="217"/>
    </location>
    <ligand>
        <name>pyruvate</name>
        <dbReference type="ChEBI" id="CHEBI:15361"/>
    </ligand>
</feature>
<dbReference type="Pfam" id="PF00701">
    <property type="entry name" value="DHDPS"/>
    <property type="match status" value="1"/>
</dbReference>
<dbReference type="PANTHER" id="PTHR12128:SF66">
    <property type="entry name" value="4-HYDROXY-2-OXOGLUTARATE ALDOLASE, MITOCHONDRIAL"/>
    <property type="match status" value="1"/>
</dbReference>
<comment type="caution">
    <text evidence="6">The sequence shown here is derived from an EMBL/GenBank/DDBJ whole genome shotgun (WGS) entry which is preliminary data.</text>
</comment>
<name>A0A0R2P8S7_9ACTN</name>
<dbReference type="SMART" id="SM01130">
    <property type="entry name" value="DHDPS"/>
    <property type="match status" value="1"/>
</dbReference>
<dbReference type="PIRSF" id="PIRSF001365">
    <property type="entry name" value="DHDPS"/>
    <property type="match status" value="1"/>
</dbReference>
<organism evidence="6 7">
    <name type="scientific">Actinobacteria bacterium BACL2 MAG-121001-bin67</name>
    <dbReference type="NCBI Taxonomy" id="1655572"/>
    <lineage>
        <taxon>Bacteria</taxon>
        <taxon>Bacillati</taxon>
        <taxon>Actinomycetota</taxon>
        <taxon>Actinomycetes</taxon>
        <taxon>Actinomycetes incertae sedis</taxon>
        <taxon>ac1 cluster</taxon>
    </lineage>
</organism>
<feature type="active site" description="Schiff-base intermediate with substrate" evidence="4">
    <location>
        <position position="171"/>
    </location>
</feature>
<dbReference type="Proteomes" id="UP000053349">
    <property type="component" value="Unassembled WGS sequence"/>
</dbReference>
<dbReference type="CDD" id="cd00408">
    <property type="entry name" value="DHDPS-like"/>
    <property type="match status" value="1"/>
</dbReference>
<dbReference type="GO" id="GO:0008840">
    <property type="term" value="F:4-hydroxy-tetrahydrodipicolinate synthase activity"/>
    <property type="evidence" value="ECO:0007669"/>
    <property type="project" value="TreeGrafter"/>
</dbReference>
<evidence type="ECO:0000313" key="6">
    <source>
        <dbReference type="EMBL" id="KRO33280.1"/>
    </source>
</evidence>
<reference evidence="6 7" key="1">
    <citation type="submission" date="2015-10" db="EMBL/GenBank/DDBJ databases">
        <title>Metagenome-Assembled Genomes uncover a global brackish microbiome.</title>
        <authorList>
            <person name="Hugerth L.W."/>
            <person name="Larsson J."/>
            <person name="Alneberg J."/>
            <person name="Lindh M.V."/>
            <person name="Legrand C."/>
            <person name="Pinhassi J."/>
            <person name="Andersson A.F."/>
        </authorList>
    </citation>
    <scope>NUCLEOTIDE SEQUENCE [LARGE SCALE GENOMIC DNA]</scope>
    <source>
        <strain evidence="6">BACL2 MAG-121001-bin67</strain>
    </source>
</reference>
<accession>A0A0R2P8S7</accession>
<evidence type="ECO:0000313" key="7">
    <source>
        <dbReference type="Proteomes" id="UP000053349"/>
    </source>
</evidence>
<dbReference type="PANTHER" id="PTHR12128">
    <property type="entry name" value="DIHYDRODIPICOLINATE SYNTHASE"/>
    <property type="match status" value="1"/>
</dbReference>